<sequence>MGVWREVGAGCKHDVRDGEQLSGGCHAGGLHRFTRGFETLAKLAERGRPTVRM</sequence>
<accession>A0A182D4G8</accession>
<organism evidence="1">
    <name type="scientific">Blastochloris viridis</name>
    <name type="common">Rhodopseudomonas viridis</name>
    <dbReference type="NCBI Taxonomy" id="1079"/>
    <lineage>
        <taxon>Bacteria</taxon>
        <taxon>Pseudomonadati</taxon>
        <taxon>Pseudomonadota</taxon>
        <taxon>Alphaproteobacteria</taxon>
        <taxon>Hyphomicrobiales</taxon>
        <taxon>Blastochloridaceae</taxon>
        <taxon>Blastochloris</taxon>
    </lineage>
</organism>
<dbReference type="AlphaFoldDB" id="A0A182D4G8"/>
<dbReference type="EMBL" id="AP014854">
    <property type="protein sequence ID" value="BAS00391.1"/>
    <property type="molecule type" value="Genomic_DNA"/>
</dbReference>
<gene>
    <name evidence="1" type="ORF">BV133_2797</name>
</gene>
<proteinExistence type="predicted"/>
<protein>
    <submittedName>
        <fullName evidence="1">Uncharacterized protein</fullName>
    </submittedName>
</protein>
<reference evidence="1" key="1">
    <citation type="journal article" date="2015" name="Genome Announc.">
        <title>Complete Genome Sequence of the Bacteriochlorophyll b-Producing Photosynthetic Bacterium Blastochloris viridis.</title>
        <authorList>
            <person name="Tsukatani Y."/>
            <person name="Hirose Y."/>
            <person name="Harada J."/>
            <person name="Misawa N."/>
            <person name="Mori K."/>
            <person name="Inoue K."/>
            <person name="Tamiaki H."/>
        </authorList>
    </citation>
    <scope>NUCLEOTIDE SEQUENCE [LARGE SCALE GENOMIC DNA]</scope>
    <source>
        <strain evidence="1">DSM 133</strain>
    </source>
</reference>
<name>A0A182D4G8_BLAVI</name>
<evidence type="ECO:0000313" key="1">
    <source>
        <dbReference type="EMBL" id="BAS00391.1"/>
    </source>
</evidence>